<dbReference type="EMBL" id="LIUT01000001">
    <property type="protein sequence ID" value="KOR87885.1"/>
    <property type="molecule type" value="Genomic_DNA"/>
</dbReference>
<dbReference type="OrthoDB" id="6399948at2"/>
<sequence length="192" mass="21923">MKKLGRNDLCHCGSGKKYKRCCLEKDERTVYGKVIQFPGVRAAEPKLQVDQLRQMINDKLVWMEWNADEHRELAEAVFPQICKDYELQDEQQLFQVFSLLMVWNSFSREADPKYRKQGGYASALEYIVTSSLNISATKSDIAKKHEVSVATLTRNSGQIQDFMDGVAASGDDVNVEDEESKDEENKDMSLGR</sequence>
<feature type="compositionally biased region" description="Acidic residues" evidence="1">
    <location>
        <begin position="173"/>
        <end position="182"/>
    </location>
</feature>
<dbReference type="Gene3D" id="3.10.450.50">
    <property type="match status" value="1"/>
</dbReference>
<comment type="caution">
    <text evidence="2">The sequence shown here is derived from an EMBL/GenBank/DDBJ whole genome shotgun (WGS) entry which is preliminary data.</text>
</comment>
<gene>
    <name evidence="2" type="ORF">AM231_01200</name>
</gene>
<evidence type="ECO:0000313" key="2">
    <source>
        <dbReference type="EMBL" id="KOR87885.1"/>
    </source>
</evidence>
<feature type="compositionally biased region" description="Basic and acidic residues" evidence="1">
    <location>
        <begin position="183"/>
        <end position="192"/>
    </location>
</feature>
<dbReference type="InterPro" id="IPR004027">
    <property type="entry name" value="SEC_C_motif"/>
</dbReference>
<proteinExistence type="predicted"/>
<evidence type="ECO:0000256" key="1">
    <source>
        <dbReference type="SAM" id="MobiDB-lite"/>
    </source>
</evidence>
<keyword evidence="3" id="KW-1185">Reference proteome</keyword>
<dbReference type="RefSeq" id="WP_053489739.1">
    <property type="nucleotide sequence ID" value="NZ_LIUT01000001.1"/>
</dbReference>
<evidence type="ECO:0000313" key="3">
    <source>
        <dbReference type="Proteomes" id="UP000036932"/>
    </source>
</evidence>
<feature type="region of interest" description="Disordered" evidence="1">
    <location>
        <begin position="168"/>
        <end position="192"/>
    </location>
</feature>
<name>A0A0M1P0W2_9BACL</name>
<reference evidence="3" key="1">
    <citation type="submission" date="2015-08" db="EMBL/GenBank/DDBJ databases">
        <title>Genome sequencing project for genomic taxonomy and phylogenomics of Bacillus-like bacteria.</title>
        <authorList>
            <person name="Liu B."/>
            <person name="Wang J."/>
            <person name="Zhu Y."/>
            <person name="Liu G."/>
            <person name="Chen Q."/>
            <person name="Chen Z."/>
            <person name="Lan J."/>
            <person name="Che J."/>
            <person name="Ge C."/>
            <person name="Shi H."/>
            <person name="Pan Z."/>
            <person name="Liu X."/>
        </authorList>
    </citation>
    <scope>NUCLEOTIDE SEQUENCE [LARGE SCALE GENOMIC DNA]</scope>
    <source>
        <strain evidence="3">FJAT-22460</strain>
    </source>
</reference>
<dbReference type="SUPFAM" id="SSF103642">
    <property type="entry name" value="Sec-C motif"/>
    <property type="match status" value="1"/>
</dbReference>
<dbReference type="Pfam" id="PF02810">
    <property type="entry name" value="SEC-C"/>
    <property type="match status" value="1"/>
</dbReference>
<accession>A0A0M1P0W2</accession>
<dbReference type="Proteomes" id="UP000036932">
    <property type="component" value="Unassembled WGS sequence"/>
</dbReference>
<dbReference type="PATRIC" id="fig|1705565.3.peg.2086"/>
<protein>
    <submittedName>
        <fullName evidence="2">Zinc chelation protein SecC</fullName>
    </submittedName>
</protein>
<dbReference type="AlphaFoldDB" id="A0A0M1P0W2"/>
<organism evidence="2 3">
    <name type="scientific">Paenibacillus solani</name>
    <dbReference type="NCBI Taxonomy" id="1705565"/>
    <lineage>
        <taxon>Bacteria</taxon>
        <taxon>Bacillati</taxon>
        <taxon>Bacillota</taxon>
        <taxon>Bacilli</taxon>
        <taxon>Bacillales</taxon>
        <taxon>Paenibacillaceae</taxon>
        <taxon>Paenibacillus</taxon>
    </lineage>
</organism>